<dbReference type="Pfam" id="PF05448">
    <property type="entry name" value="AXE1"/>
    <property type="match status" value="1"/>
</dbReference>
<dbReference type="Proteomes" id="UP000050454">
    <property type="component" value="Unassembled WGS sequence"/>
</dbReference>
<gene>
    <name evidence="2" type="ORF">AFM12_15745</name>
</gene>
<dbReference type="AlphaFoldDB" id="A0A0P7C5F4"/>
<dbReference type="STRING" id="1605367.AFM12_15745"/>
<dbReference type="EMBL" id="LGTQ01000012">
    <property type="protein sequence ID" value="KPM47370.1"/>
    <property type="molecule type" value="Genomic_DNA"/>
</dbReference>
<dbReference type="InterPro" id="IPR050261">
    <property type="entry name" value="FrsA_esterase"/>
</dbReference>
<dbReference type="PATRIC" id="fig|1605367.3.peg.575"/>
<proteinExistence type="predicted"/>
<comment type="caution">
    <text evidence="2">The sequence shown here is derived from an EMBL/GenBank/DDBJ whole genome shotgun (WGS) entry which is preliminary data.</text>
</comment>
<dbReference type="RefSeq" id="WP_055150364.1">
    <property type="nucleotide sequence ID" value="NZ_JXSZ01000012.1"/>
</dbReference>
<evidence type="ECO:0000313" key="2">
    <source>
        <dbReference type="EMBL" id="KPM47370.1"/>
    </source>
</evidence>
<dbReference type="SUPFAM" id="SSF53474">
    <property type="entry name" value="alpha/beta-Hydrolases"/>
    <property type="match status" value="1"/>
</dbReference>
<evidence type="ECO:0000313" key="3">
    <source>
        <dbReference type="Proteomes" id="UP000050454"/>
    </source>
</evidence>
<accession>A0A0P7C5F4</accession>
<dbReference type="PANTHER" id="PTHR22946">
    <property type="entry name" value="DIENELACTONE HYDROLASE DOMAIN-CONTAINING PROTEIN-RELATED"/>
    <property type="match status" value="1"/>
</dbReference>
<protein>
    <submittedName>
        <fullName evidence="2">Acetyl xylan esterase</fullName>
    </submittedName>
</protein>
<name>A0A0P7C5F4_9BACT</name>
<evidence type="ECO:0000259" key="1">
    <source>
        <dbReference type="Pfam" id="PF05448"/>
    </source>
</evidence>
<keyword evidence="3" id="KW-1185">Reference proteome</keyword>
<feature type="domain" description="Acetyl xylan esterase" evidence="1">
    <location>
        <begin position="88"/>
        <end position="225"/>
    </location>
</feature>
<dbReference type="ESTHER" id="9bact-a0a0p7c5f4">
    <property type="family name" value="Pectin_methylesterase"/>
</dbReference>
<dbReference type="PANTHER" id="PTHR22946:SF8">
    <property type="entry name" value="ACETYL XYLAN ESTERASE DOMAIN-CONTAINING PROTEIN"/>
    <property type="match status" value="1"/>
</dbReference>
<dbReference type="Gene3D" id="3.40.50.1820">
    <property type="entry name" value="alpha/beta hydrolase"/>
    <property type="match status" value="1"/>
</dbReference>
<dbReference type="InterPro" id="IPR008391">
    <property type="entry name" value="AXE1_dom"/>
</dbReference>
<dbReference type="InterPro" id="IPR029058">
    <property type="entry name" value="AB_hydrolase_fold"/>
</dbReference>
<dbReference type="OrthoDB" id="3668964at2"/>
<reference evidence="2 3" key="1">
    <citation type="submission" date="2015-07" db="EMBL/GenBank/DDBJ databases">
        <title>The draft genome sequence of Leadbetterella sp. JN14-9.</title>
        <authorList>
            <person name="Liu Y."/>
            <person name="Du J."/>
            <person name="Shao Z."/>
        </authorList>
    </citation>
    <scope>NUCLEOTIDE SEQUENCE [LARGE SCALE GENOMIC DNA]</scope>
    <source>
        <strain evidence="2 3">JN14-9</strain>
    </source>
</reference>
<sequence length="381" mass="42752">MKYFILIFFLPVLVFGQPLRQSDFFTPEQAIEEHKDLAQLYNSKEEWQNRAAAIRQSILDGAGIKQIQFGLPVNATIHSKKVMDGYSVENVFFESIPGVYVSGNLYTPLNPTEKAPAVLCPHGHGRDQNNRFMEYTQQRCATLARMGAVVFAYDMLGYGDFKQADHKIENVFKIQLLNSVRIVDFLSQMEEVDSGRIAITGESGGGTQTFMLSAIDDRIAVSVPTVMVSGYFFGGCQCESGMPVHTSCLPATTNVEVAACMAPKPLMLISDGGDWTRFVPEMEAPHIRRIYSFFEAGDQFENAHFPEEKHDYGPSKRQAAYHFLARHLELDIDTVLVNGEVDETRNTILTPEFLSVYTEQYPRPDTAVMGNEALIELINNF</sequence>
<organism evidence="2 3">
    <name type="scientific">Jiulongibacter sediminis</name>
    <dbReference type="NCBI Taxonomy" id="1605367"/>
    <lineage>
        <taxon>Bacteria</taxon>
        <taxon>Pseudomonadati</taxon>
        <taxon>Bacteroidota</taxon>
        <taxon>Cytophagia</taxon>
        <taxon>Cytophagales</taxon>
        <taxon>Leadbetterellaceae</taxon>
        <taxon>Jiulongibacter</taxon>
    </lineage>
</organism>